<evidence type="ECO:0000259" key="1">
    <source>
        <dbReference type="Pfam" id="PF07687"/>
    </source>
</evidence>
<sequence length="488" mass="50667">MPAMHRPAIAPIIALLIATPATAQIAAPERQAILADVDARSPDLAKTALAIWNAAEVGYQETKSSALLQAELKRAGFAVTPGVAGMPTAFVASFKRGGKGPVIGILAEYDALPGLAQRADTKRDPIPGQAAGHGCGHNIFGAASVTAAIAVKDWMVANAIDGEVRVYGSPAEEGGSGKVYLVRAGLFNDVDAVLHWHPSDSNGVSTGASQANISGKFRFHGVSAHASAAPDKGRSALDGVEVMNVAVNYLREHIPMKTRIHYVITNGGEAPNVVPDFAESYYYVRHTDPQVVRDVMARVQKAAEGAALATGTTSEFEATGGVYSMLASETLAKVMDANLHAVGGPRWTAEETAWAGRLQPTLPTQRALDSVSTVAPISDGDGGGSTDVADVSWVVPTIGLGAATWVPGTPAHSWQAVAASGMSIGAKGGTVAAKTIALTAADLMRSPQTLAEAKAELNRRRGPGFTYKAMLGDRKPPLDYRKTATPAN</sequence>
<dbReference type="PANTHER" id="PTHR30575">
    <property type="entry name" value="PEPTIDASE M20"/>
    <property type="match status" value="1"/>
</dbReference>
<dbReference type="PANTHER" id="PTHR30575:SF0">
    <property type="entry name" value="XAA-ARG DIPEPTIDASE"/>
    <property type="match status" value="1"/>
</dbReference>
<dbReference type="SUPFAM" id="SSF55031">
    <property type="entry name" value="Bacterial exopeptidase dimerisation domain"/>
    <property type="match status" value="1"/>
</dbReference>
<dbReference type="SUPFAM" id="SSF53187">
    <property type="entry name" value="Zn-dependent exopeptidases"/>
    <property type="match status" value="1"/>
</dbReference>
<protein>
    <submittedName>
        <fullName evidence="2">Amidohydrolase</fullName>
    </submittedName>
</protein>
<dbReference type="InterPro" id="IPR017145">
    <property type="entry name" value="Aminobenzoyl-glu_utiliz_pB"/>
</dbReference>
<dbReference type="Pfam" id="PF07687">
    <property type="entry name" value="M20_dimer"/>
    <property type="match status" value="1"/>
</dbReference>
<gene>
    <name evidence="2" type="ORF">AVM11_10320</name>
</gene>
<dbReference type="EMBL" id="LQCK02000066">
    <property type="protein sequence ID" value="KZB93786.1"/>
    <property type="molecule type" value="Genomic_DNA"/>
</dbReference>
<accession>A0A175Y077</accession>
<dbReference type="NCBIfam" id="TIGR01891">
    <property type="entry name" value="amidohydrolases"/>
    <property type="match status" value="1"/>
</dbReference>
<dbReference type="GO" id="GO:0005737">
    <property type="term" value="C:cytoplasm"/>
    <property type="evidence" value="ECO:0007669"/>
    <property type="project" value="TreeGrafter"/>
</dbReference>
<dbReference type="InterPro" id="IPR011650">
    <property type="entry name" value="Peptidase_M20_dimer"/>
</dbReference>
<evidence type="ECO:0000313" key="2">
    <source>
        <dbReference type="EMBL" id="KZB93786.1"/>
    </source>
</evidence>
<dbReference type="STRING" id="621456.BJP26_13320"/>
<dbReference type="Gene3D" id="3.30.70.360">
    <property type="match status" value="1"/>
</dbReference>
<comment type="caution">
    <text evidence="2">The sequence shown here is derived from an EMBL/GenBank/DDBJ whole genome shotgun (WGS) entry which is preliminary data.</text>
</comment>
<dbReference type="KEGG" id="smy:BJP26_13320"/>
<keyword evidence="3" id="KW-1185">Reference proteome</keyword>
<dbReference type="Gene3D" id="3.40.630.10">
    <property type="entry name" value="Zn peptidases"/>
    <property type="match status" value="1"/>
</dbReference>
<name>A0A175Y077_9SPHN</name>
<dbReference type="Proteomes" id="UP000078460">
    <property type="component" value="Unassembled WGS sequence"/>
</dbReference>
<evidence type="ECO:0000313" key="3">
    <source>
        <dbReference type="Proteomes" id="UP000078460"/>
    </source>
</evidence>
<proteinExistence type="predicted"/>
<dbReference type="GO" id="GO:0016805">
    <property type="term" value="F:dipeptidase activity"/>
    <property type="evidence" value="ECO:0007669"/>
    <property type="project" value="TreeGrafter"/>
</dbReference>
<dbReference type="InterPro" id="IPR002933">
    <property type="entry name" value="Peptidase_M20"/>
</dbReference>
<organism evidence="2 3">
    <name type="scientific">Sphingomonas melonis TY</name>
    <dbReference type="NCBI Taxonomy" id="621456"/>
    <lineage>
        <taxon>Bacteria</taxon>
        <taxon>Pseudomonadati</taxon>
        <taxon>Pseudomonadota</taxon>
        <taxon>Alphaproteobacteria</taxon>
        <taxon>Sphingomonadales</taxon>
        <taxon>Sphingomonadaceae</taxon>
        <taxon>Sphingomonas</taxon>
    </lineage>
</organism>
<dbReference type="InterPro" id="IPR036264">
    <property type="entry name" value="Bact_exopeptidase_dim_dom"/>
</dbReference>
<dbReference type="GO" id="GO:0046657">
    <property type="term" value="P:folic acid catabolic process"/>
    <property type="evidence" value="ECO:0007669"/>
    <property type="project" value="TreeGrafter"/>
</dbReference>
<dbReference type="PIRSF" id="PIRSF037227">
    <property type="entry name" value="Aminobenzoyl-glu_utiliz_pB"/>
    <property type="match status" value="1"/>
</dbReference>
<dbReference type="GO" id="GO:0071713">
    <property type="term" value="F:para-aminobenzoyl-glutamate hydrolase activity"/>
    <property type="evidence" value="ECO:0007669"/>
    <property type="project" value="TreeGrafter"/>
</dbReference>
<dbReference type="Pfam" id="PF01546">
    <property type="entry name" value="Peptidase_M20"/>
    <property type="match status" value="1"/>
</dbReference>
<reference evidence="2" key="1">
    <citation type="submission" date="2016-03" db="EMBL/GenBank/DDBJ databases">
        <title>Sphingomonas melonis TY, whole genome shotgun sequencing.</title>
        <authorList>
            <person name="Wang H."/>
            <person name="Zhu P."/>
        </authorList>
    </citation>
    <scope>NUCLEOTIDE SEQUENCE [LARGE SCALE GENOMIC DNA]</scope>
    <source>
        <strain evidence="2">TY</strain>
    </source>
</reference>
<dbReference type="InterPro" id="IPR017439">
    <property type="entry name" value="Amidohydrolase"/>
</dbReference>
<dbReference type="InterPro" id="IPR052030">
    <property type="entry name" value="Peptidase_M20/M20A_hydrolases"/>
</dbReference>
<dbReference type="AlphaFoldDB" id="A0A175Y077"/>
<dbReference type="FunFam" id="3.30.70.360:FF:000004">
    <property type="entry name" value="Peptidase M20 domain-containing protein 2"/>
    <property type="match status" value="1"/>
</dbReference>
<feature type="domain" description="Peptidase M20 dimerisation" evidence="1">
    <location>
        <begin position="212"/>
        <end position="306"/>
    </location>
</feature>